<keyword evidence="2" id="KW-1185">Reference proteome</keyword>
<name>A0A1S3JVV0_LINAN</name>
<sequence>MPNQFDMDGKRLYKIWIVVCMVFCMTYTSVSREAGRTRSDLFVKAPSRRLLSANTQQYVHPTEGGPTVLECLAFCVRLPACVVVDYSPLHGTCRADANPVVTAFYDDTRDLYYASEKVTSVDTFGTPNQ</sequence>
<protein>
    <submittedName>
        <fullName evidence="3">Uncharacterized protein LOC106167479</fullName>
    </submittedName>
    <submittedName>
        <fullName evidence="4">Uncharacterized protein LOC106176595</fullName>
    </submittedName>
</protein>
<proteinExistence type="predicted"/>
<dbReference type="RefSeq" id="XP_013414518.1">
    <property type="nucleotide sequence ID" value="XM_013559064.1"/>
</dbReference>
<evidence type="ECO:0000313" key="3">
    <source>
        <dbReference type="RefSeq" id="XP_013401719.1"/>
    </source>
</evidence>
<accession>A0A1S3JVV0</accession>
<dbReference type="Proteomes" id="UP000085678">
    <property type="component" value="Unplaced"/>
</dbReference>
<reference evidence="3 4" key="1">
    <citation type="submission" date="2025-04" db="UniProtKB">
        <authorList>
            <consortium name="RefSeq"/>
        </authorList>
    </citation>
    <scope>IDENTIFICATION</scope>
    <source>
        <tissue evidence="3 4">Gonads</tissue>
    </source>
</reference>
<feature type="transmembrane region" description="Helical" evidence="1">
    <location>
        <begin position="12"/>
        <end position="30"/>
    </location>
</feature>
<gene>
    <name evidence="4" type="primary">LOC106176595</name>
    <name evidence="3" type="synonym">LOC106167479</name>
</gene>
<evidence type="ECO:0000313" key="2">
    <source>
        <dbReference type="Proteomes" id="UP000085678"/>
    </source>
</evidence>
<dbReference type="GeneID" id="106167479"/>
<dbReference type="AlphaFoldDB" id="A0A1S3JVV0"/>
<evidence type="ECO:0000313" key="4">
    <source>
        <dbReference type="RefSeq" id="XP_013414518.1"/>
    </source>
</evidence>
<dbReference type="GeneID" id="106176595"/>
<keyword evidence="1" id="KW-0812">Transmembrane</keyword>
<evidence type="ECO:0000256" key="1">
    <source>
        <dbReference type="SAM" id="Phobius"/>
    </source>
</evidence>
<dbReference type="KEGG" id="lak:106167479"/>
<keyword evidence="1" id="KW-1133">Transmembrane helix</keyword>
<dbReference type="KEGG" id="lak:106176595"/>
<dbReference type="RefSeq" id="XP_013401719.1">
    <property type="nucleotide sequence ID" value="XM_013546265.1"/>
</dbReference>
<organism evidence="2 4">
    <name type="scientific">Lingula anatina</name>
    <name type="common">Brachiopod</name>
    <name type="synonym">Lingula unguis</name>
    <dbReference type="NCBI Taxonomy" id="7574"/>
    <lineage>
        <taxon>Eukaryota</taxon>
        <taxon>Metazoa</taxon>
        <taxon>Spiralia</taxon>
        <taxon>Lophotrochozoa</taxon>
        <taxon>Brachiopoda</taxon>
        <taxon>Linguliformea</taxon>
        <taxon>Lingulata</taxon>
        <taxon>Lingulida</taxon>
        <taxon>Linguloidea</taxon>
        <taxon>Lingulidae</taxon>
        <taxon>Lingula</taxon>
    </lineage>
</organism>
<keyword evidence="1" id="KW-0472">Membrane</keyword>